<gene>
    <name evidence="2" type="ORF">V5O48_003635</name>
</gene>
<evidence type="ECO:0000313" key="3">
    <source>
        <dbReference type="Proteomes" id="UP001465976"/>
    </source>
</evidence>
<dbReference type="Proteomes" id="UP001465976">
    <property type="component" value="Unassembled WGS sequence"/>
</dbReference>
<sequence length="233" mass="25402">MTNYPDTPYAAHLQPDCDGGRDCADNAGCALHPFTLLLNVASGSLVLMDMQQAATYALGAKFCPEVVLHVQCPQGEKHTIEFQTNWEEGGEDLIMKWTDLLEVPCECPETLYAWDWKAANCIVSGVRAYMAYRRLEVEEAERMDEGGYSWSDVGDSSEDESTNECADNTSTNSESSDDEPPRKRRTLGDATAIVNPTASAPPAGTATTAPAVPANSVHKYFELLDDGSLRRLA</sequence>
<feature type="region of interest" description="Disordered" evidence="1">
    <location>
        <begin position="143"/>
        <end position="212"/>
    </location>
</feature>
<accession>A0ABR3FSB5</accession>
<reference evidence="2 3" key="1">
    <citation type="submission" date="2024-02" db="EMBL/GenBank/DDBJ databases">
        <title>A draft genome for the cacao thread blight pathogen Marasmius crinis-equi.</title>
        <authorList>
            <person name="Cohen S.P."/>
            <person name="Baruah I.K."/>
            <person name="Amoako-Attah I."/>
            <person name="Bukari Y."/>
            <person name="Meinhardt L.W."/>
            <person name="Bailey B.A."/>
        </authorList>
    </citation>
    <scope>NUCLEOTIDE SEQUENCE [LARGE SCALE GENOMIC DNA]</scope>
    <source>
        <strain evidence="2 3">GH-76</strain>
    </source>
</reference>
<evidence type="ECO:0000313" key="2">
    <source>
        <dbReference type="EMBL" id="KAL0578357.1"/>
    </source>
</evidence>
<proteinExistence type="predicted"/>
<organism evidence="2 3">
    <name type="scientific">Marasmius crinis-equi</name>
    <dbReference type="NCBI Taxonomy" id="585013"/>
    <lineage>
        <taxon>Eukaryota</taxon>
        <taxon>Fungi</taxon>
        <taxon>Dikarya</taxon>
        <taxon>Basidiomycota</taxon>
        <taxon>Agaricomycotina</taxon>
        <taxon>Agaricomycetes</taxon>
        <taxon>Agaricomycetidae</taxon>
        <taxon>Agaricales</taxon>
        <taxon>Marasmiineae</taxon>
        <taxon>Marasmiaceae</taxon>
        <taxon>Marasmius</taxon>
    </lineage>
</organism>
<protein>
    <submittedName>
        <fullName evidence="2">Uncharacterized protein</fullName>
    </submittedName>
</protein>
<name>A0ABR3FSB5_9AGAR</name>
<dbReference type="EMBL" id="JBAHYK010000103">
    <property type="protein sequence ID" value="KAL0578357.1"/>
    <property type="molecule type" value="Genomic_DNA"/>
</dbReference>
<evidence type="ECO:0000256" key="1">
    <source>
        <dbReference type="SAM" id="MobiDB-lite"/>
    </source>
</evidence>
<keyword evidence="3" id="KW-1185">Reference proteome</keyword>
<feature type="compositionally biased region" description="Low complexity" evidence="1">
    <location>
        <begin position="196"/>
        <end position="212"/>
    </location>
</feature>
<comment type="caution">
    <text evidence="2">The sequence shown here is derived from an EMBL/GenBank/DDBJ whole genome shotgun (WGS) entry which is preliminary data.</text>
</comment>